<evidence type="ECO:0000313" key="11">
    <source>
        <dbReference type="Proteomes" id="UP000838412"/>
    </source>
</evidence>
<feature type="compositionally biased region" description="Polar residues" evidence="7">
    <location>
        <begin position="686"/>
        <end position="699"/>
    </location>
</feature>
<reference evidence="10" key="1">
    <citation type="submission" date="2022-01" db="EMBL/GenBank/DDBJ databases">
        <authorList>
            <person name="Braso-Vives M."/>
        </authorList>
    </citation>
    <scope>NUCLEOTIDE SEQUENCE</scope>
</reference>
<evidence type="ECO:0000259" key="9">
    <source>
        <dbReference type="PROSITE" id="PS50888"/>
    </source>
</evidence>
<dbReference type="SMART" id="SM00086">
    <property type="entry name" value="PAC"/>
    <property type="match status" value="1"/>
</dbReference>
<dbReference type="InterPro" id="IPR001610">
    <property type="entry name" value="PAC"/>
</dbReference>
<dbReference type="CDD" id="cd19733">
    <property type="entry name" value="bHLH-PAS_trachealess_like"/>
    <property type="match status" value="1"/>
</dbReference>
<evidence type="ECO:0000256" key="4">
    <source>
        <dbReference type="ARBA" id="ARBA00023125"/>
    </source>
</evidence>
<dbReference type="FunFam" id="4.10.280.10:FF:000007">
    <property type="entry name" value="single-minded homolog 1 isoform X1"/>
    <property type="match status" value="1"/>
</dbReference>
<dbReference type="InterPro" id="IPR036638">
    <property type="entry name" value="HLH_DNA-bd_sf"/>
</dbReference>
<dbReference type="SMART" id="SM00091">
    <property type="entry name" value="PAS"/>
    <property type="match status" value="2"/>
</dbReference>
<dbReference type="GO" id="GO:0046983">
    <property type="term" value="F:protein dimerization activity"/>
    <property type="evidence" value="ECO:0007669"/>
    <property type="project" value="InterPro"/>
</dbReference>
<dbReference type="PROSITE" id="PS50888">
    <property type="entry name" value="BHLH"/>
    <property type="match status" value="1"/>
</dbReference>
<evidence type="ECO:0000256" key="3">
    <source>
        <dbReference type="ARBA" id="ARBA00023015"/>
    </source>
</evidence>
<feature type="compositionally biased region" description="Basic and acidic residues" evidence="7">
    <location>
        <begin position="524"/>
        <end position="554"/>
    </location>
</feature>
<keyword evidence="2" id="KW-0677">Repeat</keyword>
<feature type="domain" description="BHLH" evidence="9">
    <location>
        <begin position="43"/>
        <end position="96"/>
    </location>
</feature>
<feature type="compositionally biased region" description="Polar residues" evidence="7">
    <location>
        <begin position="720"/>
        <end position="748"/>
    </location>
</feature>
<evidence type="ECO:0000256" key="1">
    <source>
        <dbReference type="ARBA" id="ARBA00004123"/>
    </source>
</evidence>
<dbReference type="OrthoDB" id="6021714at2759"/>
<dbReference type="SMART" id="SM00353">
    <property type="entry name" value="HLH"/>
    <property type="match status" value="1"/>
</dbReference>
<feature type="domain" description="PAS" evidence="8">
    <location>
        <begin position="333"/>
        <end position="380"/>
    </location>
</feature>
<dbReference type="InterPro" id="IPR013767">
    <property type="entry name" value="PAS_fold"/>
</dbReference>
<dbReference type="GO" id="GO:0000981">
    <property type="term" value="F:DNA-binding transcription factor activity, RNA polymerase II-specific"/>
    <property type="evidence" value="ECO:0007669"/>
    <property type="project" value="TreeGrafter"/>
</dbReference>
<comment type="subcellular location">
    <subcellularLocation>
        <location evidence="1">Nucleus</location>
    </subcellularLocation>
</comment>
<sequence>MLSPSGRQRSDPLLSSSPLPLPSQRAKEEGQDWETRNARVLALRKEKSRDAARNRRGKENYEFYELAKMLPLPAAITSQLDKASIIRLTISYLKMRDFSGQGDPPWNTIMDCPPPNKSVKGGISRRSPSAVAIEVFQQHLGSHLLQALDGFVFALTRDGRFLYISETVSIYLGLSQVEMTGSSVFDYVHPGDHAELAEQLGIKISAQGQQGQGATSEGEGSASTTPSSLPIPEHIETDVIGQTITPDYRWDKACFIRMKSTLTKRGVHVKSSGYKVIHVTGRLRPRLSLSHSQRNPITILGLVAVAHALPPPTINEIRMEQNMFVSRVTMDLKIIYCEPRITDYMDLAPSDVVSKSCYDFLHAEDVEPFRRTHYDLINKGQVVSSYYRWILKNGGYIWVQTCATVTYNTKNNNEKSVIFINYVLSLPEYKDIPMDISQVPDLPQDPPDTSDSSDTSDSESDSNHDTEQEDSRSDSDKESESGNSETSEPENKKKRRSDANQSDSKQGANQRPNKRRRSVTSNNKKGDKNRPVGHCERNASENNSETKSDAKLDVADAYSFRTEDSEENGATDAADMLSVSSVHTVDTDEDVRDDKASLSSSTDKKHRKAAKKARRRSRPSVDSETEHSVQWVSSASSANDSITKGAEKSRQTLLERAPPAFLSSPENDSGLRIKSEPREGSLDSEGWNNPPNRQASEAQSPPPPPPDNQARLLPSGVPLVSSNSSQVTIPDSVLTPPTTEGTSATATLSPAPLCLTSRSSGVGTTTETYTITPPLSVSPRESRYPMGASVFSREVFARQHMYPTKESATEGLQRFLGTHQRLPVTSAVTAGAYQRMYSAEAMKAGFSDVPYASHANLHLPTSQPVNLLDGGGAHLGEGHYVLDNSAMEMLYRQVRHGFPPPGAYGNTMQPVADLLPGVDPQTHHAAGAAAAMGMYQTPDGFIATAPFHLFGGTTLPTQQQNKQQNDHDQDGSPV</sequence>
<feature type="compositionally biased region" description="Polar residues" evidence="7">
    <location>
        <begin position="499"/>
        <end position="511"/>
    </location>
</feature>
<dbReference type="Pfam" id="PF00989">
    <property type="entry name" value="PAS"/>
    <property type="match status" value="1"/>
</dbReference>
<evidence type="ECO:0000313" key="10">
    <source>
        <dbReference type="EMBL" id="CAH1261381.1"/>
    </source>
</evidence>
<evidence type="ECO:0000256" key="5">
    <source>
        <dbReference type="ARBA" id="ARBA00023163"/>
    </source>
</evidence>
<organism evidence="10 11">
    <name type="scientific">Branchiostoma lanceolatum</name>
    <name type="common">Common lancelet</name>
    <name type="synonym">Amphioxus lanceolatum</name>
    <dbReference type="NCBI Taxonomy" id="7740"/>
    <lineage>
        <taxon>Eukaryota</taxon>
        <taxon>Metazoa</taxon>
        <taxon>Chordata</taxon>
        <taxon>Cephalochordata</taxon>
        <taxon>Leptocardii</taxon>
        <taxon>Amphioxiformes</taxon>
        <taxon>Branchiostomatidae</taxon>
        <taxon>Branchiostoma</taxon>
    </lineage>
</organism>
<dbReference type="Gene3D" id="3.30.450.20">
    <property type="entry name" value="PAS domain"/>
    <property type="match status" value="2"/>
</dbReference>
<dbReference type="SUPFAM" id="SSF55785">
    <property type="entry name" value="PYP-like sensor domain (PAS domain)"/>
    <property type="match status" value="2"/>
</dbReference>
<dbReference type="Gene3D" id="4.10.280.10">
    <property type="entry name" value="Helix-loop-helix DNA-binding domain"/>
    <property type="match status" value="1"/>
</dbReference>
<name>A0A8J9ZPX9_BRALA</name>
<keyword evidence="6" id="KW-0539">Nucleus</keyword>
<dbReference type="PROSITE" id="PS50112">
    <property type="entry name" value="PAS"/>
    <property type="match status" value="2"/>
</dbReference>
<dbReference type="CDD" id="cd00130">
    <property type="entry name" value="PAS"/>
    <property type="match status" value="2"/>
</dbReference>
<dbReference type="EMBL" id="OV696689">
    <property type="protein sequence ID" value="CAH1261381.1"/>
    <property type="molecule type" value="Genomic_DNA"/>
</dbReference>
<feature type="compositionally biased region" description="Basic and acidic residues" evidence="7">
    <location>
        <begin position="669"/>
        <end position="681"/>
    </location>
</feature>
<keyword evidence="4" id="KW-0238">DNA-binding</keyword>
<feature type="compositionally biased region" description="Basic residues" evidence="7">
    <location>
        <begin position="604"/>
        <end position="618"/>
    </location>
</feature>
<evidence type="ECO:0000259" key="8">
    <source>
        <dbReference type="PROSITE" id="PS50112"/>
    </source>
</evidence>
<keyword evidence="3" id="KW-0805">Transcription regulation</keyword>
<dbReference type="Pfam" id="PF08447">
    <property type="entry name" value="PAS_3"/>
    <property type="match status" value="1"/>
</dbReference>
<dbReference type="Proteomes" id="UP000838412">
    <property type="component" value="Chromosome 4"/>
</dbReference>
<proteinExistence type="predicted"/>
<keyword evidence="5" id="KW-0804">Transcription</keyword>
<dbReference type="InterPro" id="IPR035965">
    <property type="entry name" value="PAS-like_dom_sf"/>
</dbReference>
<feature type="domain" description="PAS" evidence="8">
    <location>
        <begin position="137"/>
        <end position="207"/>
    </location>
</feature>
<evidence type="ECO:0000256" key="6">
    <source>
        <dbReference type="ARBA" id="ARBA00023242"/>
    </source>
</evidence>
<dbReference type="GO" id="GO:0005634">
    <property type="term" value="C:nucleus"/>
    <property type="evidence" value="ECO:0007669"/>
    <property type="project" value="UniProtKB-SubCell"/>
</dbReference>
<feature type="region of interest" description="Disordered" evidence="7">
    <location>
        <begin position="1"/>
        <end position="36"/>
    </location>
</feature>
<feature type="compositionally biased region" description="Polar residues" evidence="7">
    <location>
        <begin position="628"/>
        <end position="642"/>
    </location>
</feature>
<evidence type="ECO:0000256" key="2">
    <source>
        <dbReference type="ARBA" id="ARBA00022737"/>
    </source>
</evidence>
<feature type="compositionally biased region" description="Low complexity" evidence="7">
    <location>
        <begin position="207"/>
        <end position="225"/>
    </location>
</feature>
<feature type="region of interest" description="Disordered" evidence="7">
    <location>
        <begin position="435"/>
        <end position="782"/>
    </location>
</feature>
<accession>A0A8J9ZPX9</accession>
<dbReference type="AlphaFoldDB" id="A0A8J9ZPX9"/>
<dbReference type="SUPFAM" id="SSF47459">
    <property type="entry name" value="HLH, helix-loop-helix DNA-binding domain"/>
    <property type="match status" value="1"/>
</dbReference>
<protein>
    <submittedName>
        <fullName evidence="10">NPAS3 protein</fullName>
    </submittedName>
</protein>
<keyword evidence="11" id="KW-1185">Reference proteome</keyword>
<dbReference type="InterPro" id="IPR011598">
    <property type="entry name" value="bHLH_dom"/>
</dbReference>
<feature type="compositionally biased region" description="Basic and acidic residues" evidence="7">
    <location>
        <begin position="964"/>
        <end position="974"/>
    </location>
</feature>
<dbReference type="FunFam" id="3.30.450.20:FF:000025">
    <property type="entry name" value="Neuronal PAS domain protein 3 isoform 1"/>
    <property type="match status" value="1"/>
</dbReference>
<dbReference type="GO" id="GO:0000977">
    <property type="term" value="F:RNA polymerase II transcription regulatory region sequence-specific DNA binding"/>
    <property type="evidence" value="ECO:0007669"/>
    <property type="project" value="TreeGrafter"/>
</dbReference>
<dbReference type="FunFam" id="3.30.450.20:FF:000021">
    <property type="entry name" value="Neuronal PAS domain-containing protein 3"/>
    <property type="match status" value="1"/>
</dbReference>
<dbReference type="InterPro" id="IPR000014">
    <property type="entry name" value="PAS"/>
</dbReference>
<dbReference type="Pfam" id="PF23171">
    <property type="entry name" value="bHLH_HIF1A"/>
    <property type="match status" value="1"/>
</dbReference>
<feature type="compositionally biased region" description="Basic and acidic residues" evidence="7">
    <location>
        <begin position="461"/>
        <end position="480"/>
    </location>
</feature>
<gene>
    <name evidence="10" type="primary">NPAS3</name>
    <name evidence="10" type="ORF">BLAG_LOCUS16818</name>
</gene>
<feature type="compositionally biased region" description="Basic and acidic residues" evidence="7">
    <location>
        <begin position="25"/>
        <end position="36"/>
    </location>
</feature>
<dbReference type="PANTHER" id="PTHR23043">
    <property type="entry name" value="HYPOXIA-INDUCIBLE FACTOR 1 ALPHA"/>
    <property type="match status" value="1"/>
</dbReference>
<dbReference type="PANTHER" id="PTHR23043:SF26">
    <property type="entry name" value="PROTEIN TRACHEALESS"/>
    <property type="match status" value="1"/>
</dbReference>
<feature type="region of interest" description="Disordered" evidence="7">
    <location>
        <begin position="952"/>
        <end position="974"/>
    </location>
</feature>
<evidence type="ECO:0000256" key="7">
    <source>
        <dbReference type="SAM" id="MobiDB-lite"/>
    </source>
</evidence>
<dbReference type="InterPro" id="IPR013655">
    <property type="entry name" value="PAS_fold_3"/>
</dbReference>
<feature type="region of interest" description="Disordered" evidence="7">
    <location>
        <begin position="207"/>
        <end position="232"/>
    </location>
</feature>